<accession>A0A8S5SGT9</accession>
<proteinExistence type="predicted"/>
<name>A0A8S5SGT9_9CAUD</name>
<organism evidence="1">
    <name type="scientific">Siphoviridae sp. ctBCr48</name>
    <dbReference type="NCBI Taxonomy" id="2827802"/>
    <lineage>
        <taxon>Viruses</taxon>
        <taxon>Duplodnaviria</taxon>
        <taxon>Heunggongvirae</taxon>
        <taxon>Uroviricota</taxon>
        <taxon>Caudoviricetes</taxon>
    </lineage>
</organism>
<protein>
    <submittedName>
        <fullName evidence="1">Large terminase</fullName>
    </submittedName>
</protein>
<dbReference type="InterPro" id="IPR027417">
    <property type="entry name" value="P-loop_NTPase"/>
</dbReference>
<evidence type="ECO:0000313" key="1">
    <source>
        <dbReference type="EMBL" id="DAF50260.1"/>
    </source>
</evidence>
<sequence>MSLSDEKFFRQLSVRQNLRLSPMSQNDAWTASEKAQKIKKWITYYRRNWDLFAEEVLCIKLHPVQKYKIHLMGISDVFWDVSSRGASKSFLCGLGAIIALCLYPNSEIIITANVSFQGQKLAEEKIRDEIVVKLSPYLRYLYEQGFLTIKAGGSNDAYVYTIKNMLNDSSIGVVTCSDSARGTRATMIIYEEARLLKKSLIDSVFEFMGHNRPAPYMLDKKYQTARWQETTKSLYITSTRYEWEWFIRAYRQAVAYQFTKIRETYITVAEDFYTAIWEGTRTWKDYRKLKRQVSPSDFLMEGLNETMGVMEDAFFNLKEFVENQEIEDAFVPPTNMQIATSSAPKFRKKGVDEIRIVGVDFAFANKTAKTGVDNDNTIIECISGVWKDDHFERRVEYITQWEASDSTGAAWRVRELRQDFEADYIVHDIRSGGETVFNIMTEYREHPKRGFGWNAHGLTVTDKIDYQIVSQAKLDDLKHRTVDPEAVPCLIPMVGSSDNNSTWWLLLRKQLELGNIKFLIPLERKRESLEDSGEFFKLQSEELAEVLAPHGETDMLIQEAVALNLDVVKDKIVLKEDRNKTKDRVVVLSYVNAIFDKIENAWNKQLQEKDDFDIDDLELVF</sequence>
<dbReference type="EMBL" id="BK032595">
    <property type="protein sequence ID" value="DAF50260.1"/>
    <property type="molecule type" value="Genomic_DNA"/>
</dbReference>
<reference evidence="1" key="1">
    <citation type="journal article" date="2021" name="Proc. Natl. Acad. Sci. U.S.A.">
        <title>A Catalog of Tens of Thousands of Viruses from Human Metagenomes Reveals Hidden Associations with Chronic Diseases.</title>
        <authorList>
            <person name="Tisza M.J."/>
            <person name="Buck C.B."/>
        </authorList>
    </citation>
    <scope>NUCLEOTIDE SEQUENCE</scope>
    <source>
        <strain evidence="1">CtBCr48</strain>
    </source>
</reference>
<dbReference type="Gene3D" id="3.40.50.300">
    <property type="entry name" value="P-loop containing nucleotide triphosphate hydrolases"/>
    <property type="match status" value="1"/>
</dbReference>